<name>A0A2N5UD06_9BASI</name>
<evidence type="ECO:0000313" key="4">
    <source>
        <dbReference type="Proteomes" id="UP000235392"/>
    </source>
</evidence>
<dbReference type="EMBL" id="PGCI01000174">
    <property type="protein sequence ID" value="PLW35643.1"/>
    <property type="molecule type" value="Genomic_DNA"/>
</dbReference>
<dbReference type="AlphaFoldDB" id="A0A2N5UD06"/>
<dbReference type="Proteomes" id="UP000235392">
    <property type="component" value="Unassembled WGS sequence"/>
</dbReference>
<accession>A0A2N5UD06</accession>
<organism evidence="3 4">
    <name type="scientific">Puccinia coronata f. sp. avenae</name>
    <dbReference type="NCBI Taxonomy" id="200324"/>
    <lineage>
        <taxon>Eukaryota</taxon>
        <taxon>Fungi</taxon>
        <taxon>Dikarya</taxon>
        <taxon>Basidiomycota</taxon>
        <taxon>Pucciniomycotina</taxon>
        <taxon>Pucciniomycetes</taxon>
        <taxon>Pucciniales</taxon>
        <taxon>Pucciniaceae</taxon>
        <taxon>Puccinia</taxon>
    </lineage>
</organism>
<evidence type="ECO:0000313" key="2">
    <source>
        <dbReference type="EMBL" id="PLW27335.1"/>
    </source>
</evidence>
<gene>
    <name evidence="3" type="ORF">PCASD_10223</name>
    <name evidence="2" type="ORF">PCASD_20053</name>
</gene>
<reference evidence="3 4" key="1">
    <citation type="submission" date="2017-11" db="EMBL/GenBank/DDBJ databases">
        <title>De novo assembly and phasing of dikaryotic genomes from two isolates of Puccinia coronata f. sp. avenae, the causal agent of oat crown rust.</title>
        <authorList>
            <person name="Miller M.E."/>
            <person name="Zhang Y."/>
            <person name="Omidvar V."/>
            <person name="Sperschneider J."/>
            <person name="Schwessinger B."/>
            <person name="Raley C."/>
            <person name="Palmer J.M."/>
            <person name="Garnica D."/>
            <person name="Upadhyaya N."/>
            <person name="Rathjen J."/>
            <person name="Taylor J.M."/>
            <person name="Park R.F."/>
            <person name="Dodds P.N."/>
            <person name="Hirsch C.D."/>
            <person name="Kianian S.F."/>
            <person name="Figueroa M."/>
        </authorList>
    </citation>
    <scope>NUCLEOTIDE SEQUENCE [LARGE SCALE GENOMIC DNA]</scope>
    <source>
        <strain evidence="3">12SD80</strain>
    </source>
</reference>
<feature type="compositionally biased region" description="Polar residues" evidence="1">
    <location>
        <begin position="18"/>
        <end position="39"/>
    </location>
</feature>
<evidence type="ECO:0000313" key="3">
    <source>
        <dbReference type="EMBL" id="PLW35643.1"/>
    </source>
</evidence>
<evidence type="ECO:0000256" key="1">
    <source>
        <dbReference type="SAM" id="MobiDB-lite"/>
    </source>
</evidence>
<feature type="region of interest" description="Disordered" evidence="1">
    <location>
        <begin position="1"/>
        <end position="76"/>
    </location>
</feature>
<comment type="caution">
    <text evidence="3">The sequence shown here is derived from an EMBL/GenBank/DDBJ whole genome shotgun (WGS) entry which is preliminary data.</text>
</comment>
<dbReference type="EMBL" id="PGCI01000412">
    <property type="protein sequence ID" value="PLW27335.1"/>
    <property type="molecule type" value="Genomic_DNA"/>
</dbReference>
<protein>
    <submittedName>
        <fullName evidence="3">Uncharacterized protein</fullName>
    </submittedName>
</protein>
<proteinExistence type="predicted"/>
<sequence length="109" mass="11976">MIDPSNKHSAVSRAELNKLSTRSAESNLPTIILTNQVPTAQFEPPMKPLDPRPASSTTLPPKLHEQQPPIHHRRPHLALTRSNARIVLSSEAKKMTVPCLANSTAETDD</sequence>